<gene>
    <name evidence="2" type="ORF">A3D72_02185</name>
</gene>
<feature type="transmembrane region" description="Helical" evidence="1">
    <location>
        <begin position="112"/>
        <end position="134"/>
    </location>
</feature>
<dbReference type="Proteomes" id="UP000176303">
    <property type="component" value="Unassembled WGS sequence"/>
</dbReference>
<evidence type="ECO:0000313" key="2">
    <source>
        <dbReference type="EMBL" id="OGL72779.1"/>
    </source>
</evidence>
<dbReference type="EMBL" id="MGDZ01000051">
    <property type="protein sequence ID" value="OGL72779.1"/>
    <property type="molecule type" value="Genomic_DNA"/>
</dbReference>
<name>A0A1F7U3F7_9BACT</name>
<evidence type="ECO:0008006" key="4">
    <source>
        <dbReference type="Google" id="ProtNLM"/>
    </source>
</evidence>
<dbReference type="STRING" id="1802391.A3D72_02185"/>
<keyword evidence="1" id="KW-0472">Membrane</keyword>
<feature type="transmembrane region" description="Helical" evidence="1">
    <location>
        <begin position="20"/>
        <end position="37"/>
    </location>
</feature>
<accession>A0A1F7U3F7</accession>
<feature type="transmembrane region" description="Helical" evidence="1">
    <location>
        <begin position="154"/>
        <end position="172"/>
    </location>
</feature>
<evidence type="ECO:0000313" key="3">
    <source>
        <dbReference type="Proteomes" id="UP000176303"/>
    </source>
</evidence>
<organism evidence="2 3">
    <name type="scientific">Candidatus Uhrbacteria bacterium RIFCSPHIGHO2_02_FULL_57_19</name>
    <dbReference type="NCBI Taxonomy" id="1802391"/>
    <lineage>
        <taxon>Bacteria</taxon>
        <taxon>Candidatus Uhriibacteriota</taxon>
    </lineage>
</organism>
<proteinExistence type="predicted"/>
<feature type="transmembrane region" description="Helical" evidence="1">
    <location>
        <begin position="76"/>
        <end position="100"/>
    </location>
</feature>
<comment type="caution">
    <text evidence="2">The sequence shown here is derived from an EMBL/GenBank/DDBJ whole genome shotgun (WGS) entry which is preliminary data.</text>
</comment>
<reference evidence="2 3" key="1">
    <citation type="journal article" date="2016" name="Nat. Commun.">
        <title>Thousands of microbial genomes shed light on interconnected biogeochemical processes in an aquifer system.</title>
        <authorList>
            <person name="Anantharaman K."/>
            <person name="Brown C.T."/>
            <person name="Hug L.A."/>
            <person name="Sharon I."/>
            <person name="Castelle C.J."/>
            <person name="Probst A.J."/>
            <person name="Thomas B.C."/>
            <person name="Singh A."/>
            <person name="Wilkins M.J."/>
            <person name="Karaoz U."/>
            <person name="Brodie E.L."/>
            <person name="Williams K.H."/>
            <person name="Hubbard S.S."/>
            <person name="Banfield J.F."/>
        </authorList>
    </citation>
    <scope>NUCLEOTIDE SEQUENCE [LARGE SCALE GENOMIC DNA]</scope>
</reference>
<evidence type="ECO:0000256" key="1">
    <source>
        <dbReference type="SAM" id="Phobius"/>
    </source>
</evidence>
<dbReference type="AlphaFoldDB" id="A0A1F7U3F7"/>
<protein>
    <recommendedName>
        <fullName evidence="4">CvpA family protein</fullName>
    </recommendedName>
</protein>
<feature type="transmembrane region" description="Helical" evidence="1">
    <location>
        <begin position="44"/>
        <end position="64"/>
    </location>
</feature>
<keyword evidence="1" id="KW-1133">Transmembrane helix</keyword>
<sequence length="178" mass="20076">MPNIDFGSLIPSLNLAAPTWDVFIVLLFLIGSLIYGFSLGRDRVVMLIVAIYMALAVVGNAPYLDRFRATISMGNLFAFQIASFFGIFLILFIFLSRSALASTFGRGEGGRWWHVILFSFLHVGLLMSTILSFLPPDALNHLLPETRRIFTSDTGRFLWIIMPIATMLIVRADREDRR</sequence>
<keyword evidence="1" id="KW-0812">Transmembrane</keyword>